<protein>
    <recommendedName>
        <fullName evidence="1">Hydrogen maturase F tetramerization domain-containing protein</fullName>
    </recommendedName>
</protein>
<dbReference type="InterPro" id="IPR040644">
    <property type="entry name" value="HydF_tetramer"/>
</dbReference>
<organism evidence="2 3">
    <name type="scientific">Chrysophaeum taylorii</name>
    <dbReference type="NCBI Taxonomy" id="2483200"/>
    <lineage>
        <taxon>Eukaryota</taxon>
        <taxon>Sar</taxon>
        <taxon>Stramenopiles</taxon>
        <taxon>Ochrophyta</taxon>
        <taxon>Pelagophyceae</taxon>
        <taxon>Pelagomonadales</taxon>
        <taxon>Pelagomonadaceae</taxon>
        <taxon>Chrysophaeum</taxon>
    </lineage>
</organism>
<dbReference type="EMBL" id="JAQMWT010000359">
    <property type="protein sequence ID" value="KAJ8603244.1"/>
    <property type="molecule type" value="Genomic_DNA"/>
</dbReference>
<gene>
    <name evidence="2" type="ORF">CTAYLR_003852</name>
</gene>
<feature type="domain" description="Hydrogen maturase F tetramerization" evidence="1">
    <location>
        <begin position="85"/>
        <end position="207"/>
    </location>
</feature>
<dbReference type="AlphaFoldDB" id="A0AAD7UF86"/>
<name>A0AAD7UF86_9STRA</name>
<reference evidence="2" key="1">
    <citation type="submission" date="2023-01" db="EMBL/GenBank/DDBJ databases">
        <title>Metagenome sequencing of chrysophaentin producing Chrysophaeum taylorii.</title>
        <authorList>
            <person name="Davison J."/>
            <person name="Bewley C."/>
        </authorList>
    </citation>
    <scope>NUCLEOTIDE SEQUENCE</scope>
    <source>
        <strain evidence="2">NIES-1699</strain>
    </source>
</reference>
<dbReference type="Pfam" id="PF18133">
    <property type="entry name" value="HydF_tetramer"/>
    <property type="match status" value="1"/>
</dbReference>
<dbReference type="Proteomes" id="UP001230188">
    <property type="component" value="Unassembled WGS sequence"/>
</dbReference>
<comment type="caution">
    <text evidence="2">The sequence shown here is derived from an EMBL/GenBank/DDBJ whole genome shotgun (WGS) entry which is preliminary data.</text>
</comment>
<evidence type="ECO:0000313" key="3">
    <source>
        <dbReference type="Proteomes" id="UP001230188"/>
    </source>
</evidence>
<evidence type="ECO:0000259" key="1">
    <source>
        <dbReference type="Pfam" id="PF18133"/>
    </source>
</evidence>
<dbReference type="Gene3D" id="3.40.50.11420">
    <property type="match status" value="1"/>
</dbReference>
<evidence type="ECO:0000313" key="2">
    <source>
        <dbReference type="EMBL" id="KAJ8603244.1"/>
    </source>
</evidence>
<keyword evidence="3" id="KW-1185">Reference proteome</keyword>
<proteinExistence type="predicted"/>
<dbReference type="Gene3D" id="3.40.50.11410">
    <property type="match status" value="1"/>
</dbReference>
<sequence length="299" mass="32821">MDLASARGAAADALEAEKRRFQRALRAVIEACPPRAPKILVTDSQALDIVHPWTLDDSTGEPLVDVTTFSVAMMHRQSGARLPLFAKGMDTYETLKPGARILMAEACNHNRITDKCNDVGTVQIPSFVHKQHRAKNVTIDHAFGREFPDVGLSNYDLIVHCGACMIDHQKVRARISDAADAGVPITNYGLLLAYAYHGRDALHRVLDPGHRPTTRNNSNIKDAAVSCRNAPAQDEEREVHAISIHRRVGIGARSWESSAMKIGEVSRKCQTCSNNHLALAAAATSARKPLEKPRVSSWR</sequence>
<accession>A0AAD7UF86</accession>